<accession>A0A1H0ERI9</accession>
<dbReference type="OrthoDB" id="9801834at2"/>
<sequence length="957" mass="101334">MALFDFFAAPALPVPTVDHAGAAALGSQLTGRPVQAHELGSQQDANFLLTDGDDVVGVLKIANVGFGDDDADAQDAVADHLAAVLPDLRFATALPGTRGHLDQAEGTCTARVLRHLSGGTLHGSGHLAPVVVTELGRMAGEVSVALRDVDHPALRRTLQWDLQHAARALDVLADHVTDPTDRARVQQVRDEAWPLIPDGLPQQAVHGDLTDDNVVCRDDDGLSIPDGVIDFGDVVRTWAVGELAITISSLLHHEGMTPVGALRAAVAFHQVRPLSEAEADALWPLVALRGAVLVASGYQQTGLDGDANQYAIAGLEQERRILAAAVAVPLPVMQQATRLALGLPAEPAALPAGHGSLARPGDVTLLDLSAESDDLDGGRWLEPGIEDDLAAREHTAVARAIEHRATRAVPLSRTAPATVPTGLHLWTSAPLELTAPWAGRVHRDGDALVVTGASHVLRVESADLAAGPEVAAGQPLGTVPPRTRVRITVTTTPDVVPTFVTPELAAPWRGVVCDPAPLLGLDTVDDDPHARARELQERREVSLAEVQEHYYAAPPQIERGWREHLLATDGRAYLDMVNNVAVLGHGHPGFADAVATQLRRFNSNSRFHYRAVVEFAEKLTATLPAPLDQVFLVNSGSEAVDLALRIAMAATGRRDVWAVGEAYHGWTYASDAVSTSIADNPNALDSRPDWVHVLDTPNPYRGKHRDGDAAAYAPEAVTRIDALAAAGTLPAGFVAEPVYGNAGGMALPEGYLAAVYGAIRRHGGLAIADEVQVGYGRLGHWFWGFEQQGVVPDVVAVAKAMGNGHPLGAVITSAAVAERYRTQGYFFSSAGGSPVSSVVGTAVLDAIRTERLQENAREVGDHLHARLRALGEKHEVIGAVHGFGLYCGVELVTDRTTRAPATALTGRLCDRLLELGVVMQPTGDGQNILKVKPPLVLTRESADFFVDALDHALTTGV</sequence>
<proteinExistence type="inferred from homology"/>
<dbReference type="Gene3D" id="3.40.640.10">
    <property type="entry name" value="Type I PLP-dependent aspartate aminotransferase-like (Major domain)"/>
    <property type="match status" value="1"/>
</dbReference>
<evidence type="ECO:0000256" key="2">
    <source>
        <dbReference type="ARBA" id="ARBA00022898"/>
    </source>
</evidence>
<reference evidence="5" key="1">
    <citation type="submission" date="2016-10" db="EMBL/GenBank/DDBJ databases">
        <authorList>
            <person name="Varghese N."/>
            <person name="Submissions S."/>
        </authorList>
    </citation>
    <scope>NUCLEOTIDE SEQUENCE [LARGE SCALE GENOMIC DNA]</scope>
    <source>
        <strain evidence="5">DSM 45843</strain>
    </source>
</reference>
<keyword evidence="4" id="KW-0032">Aminotransferase</keyword>
<dbReference type="RefSeq" id="WP_091240217.1">
    <property type="nucleotide sequence ID" value="NZ_FNIR01000002.1"/>
</dbReference>
<evidence type="ECO:0000313" key="5">
    <source>
        <dbReference type="Proteomes" id="UP000199088"/>
    </source>
</evidence>
<dbReference type="PANTHER" id="PTHR45688">
    <property type="match status" value="1"/>
</dbReference>
<dbReference type="InterPro" id="IPR011009">
    <property type="entry name" value="Kinase-like_dom_sf"/>
</dbReference>
<organism evidence="4 5">
    <name type="scientific">Klenkia soli</name>
    <dbReference type="NCBI Taxonomy" id="1052260"/>
    <lineage>
        <taxon>Bacteria</taxon>
        <taxon>Bacillati</taxon>
        <taxon>Actinomycetota</taxon>
        <taxon>Actinomycetes</taxon>
        <taxon>Geodermatophilales</taxon>
        <taxon>Geodermatophilaceae</taxon>
        <taxon>Klenkia</taxon>
    </lineage>
</organism>
<dbReference type="GO" id="GO:0030170">
    <property type="term" value="F:pyridoxal phosphate binding"/>
    <property type="evidence" value="ECO:0007669"/>
    <property type="project" value="InterPro"/>
</dbReference>
<keyword evidence="4" id="KW-0808">Transferase</keyword>
<dbReference type="InterPro" id="IPR002575">
    <property type="entry name" value="Aminoglycoside_PTrfase"/>
</dbReference>
<dbReference type="GO" id="GO:0008483">
    <property type="term" value="F:transaminase activity"/>
    <property type="evidence" value="ECO:0007669"/>
    <property type="project" value="UniProtKB-KW"/>
</dbReference>
<evidence type="ECO:0000259" key="3">
    <source>
        <dbReference type="Pfam" id="PF01636"/>
    </source>
</evidence>
<dbReference type="AlphaFoldDB" id="A0A1H0ERI9"/>
<dbReference type="PANTHER" id="PTHR45688:SF13">
    <property type="entry name" value="ALANINE--GLYOXYLATE AMINOTRANSFERASE 2-LIKE"/>
    <property type="match status" value="1"/>
</dbReference>
<dbReference type="EMBL" id="FNIR01000002">
    <property type="protein sequence ID" value="SDN84998.1"/>
    <property type="molecule type" value="Genomic_DNA"/>
</dbReference>
<comment type="similarity">
    <text evidence="1">Belongs to the class-III pyridoxal-phosphate-dependent aminotransferase family.</text>
</comment>
<dbReference type="InterPro" id="IPR015422">
    <property type="entry name" value="PyrdxlP-dep_Trfase_small"/>
</dbReference>
<dbReference type="SUPFAM" id="SSF53383">
    <property type="entry name" value="PLP-dependent transferases"/>
    <property type="match status" value="1"/>
</dbReference>
<dbReference type="Pfam" id="PF01636">
    <property type="entry name" value="APH"/>
    <property type="match status" value="1"/>
</dbReference>
<keyword evidence="2" id="KW-0663">Pyridoxal phosphate</keyword>
<dbReference type="Proteomes" id="UP000199088">
    <property type="component" value="Unassembled WGS sequence"/>
</dbReference>
<dbReference type="Pfam" id="PF00202">
    <property type="entry name" value="Aminotran_3"/>
    <property type="match status" value="1"/>
</dbReference>
<dbReference type="InterPro" id="IPR015421">
    <property type="entry name" value="PyrdxlP-dep_Trfase_major"/>
</dbReference>
<protein>
    <submittedName>
        <fullName evidence="4">4-aminobutyrate aminotransferase</fullName>
    </submittedName>
</protein>
<dbReference type="SUPFAM" id="SSF56112">
    <property type="entry name" value="Protein kinase-like (PK-like)"/>
    <property type="match status" value="1"/>
</dbReference>
<dbReference type="CDD" id="cd00610">
    <property type="entry name" value="OAT_like"/>
    <property type="match status" value="1"/>
</dbReference>
<dbReference type="InterPro" id="IPR005814">
    <property type="entry name" value="Aminotrans_3"/>
</dbReference>
<name>A0A1H0ERI9_9ACTN</name>
<dbReference type="Gene3D" id="3.90.1200.10">
    <property type="match status" value="1"/>
</dbReference>
<feature type="domain" description="Aminoglycoside phosphotransferase" evidence="3">
    <location>
        <begin position="39"/>
        <end position="266"/>
    </location>
</feature>
<dbReference type="STRING" id="1052260.SAMN05660199_00841"/>
<dbReference type="Gene3D" id="3.90.1150.10">
    <property type="entry name" value="Aspartate Aminotransferase, domain 1"/>
    <property type="match status" value="1"/>
</dbReference>
<evidence type="ECO:0000313" key="4">
    <source>
        <dbReference type="EMBL" id="SDN84998.1"/>
    </source>
</evidence>
<dbReference type="InterPro" id="IPR015424">
    <property type="entry name" value="PyrdxlP-dep_Trfase"/>
</dbReference>
<gene>
    <name evidence="4" type="ORF">SAMN05660199_00841</name>
</gene>
<evidence type="ECO:0000256" key="1">
    <source>
        <dbReference type="ARBA" id="ARBA00008954"/>
    </source>
</evidence>
<keyword evidence="5" id="KW-1185">Reference proteome</keyword>
<dbReference type="NCBIfam" id="NF004800">
    <property type="entry name" value="PRK06149.1"/>
    <property type="match status" value="1"/>
</dbReference>